<evidence type="ECO:0000313" key="1">
    <source>
        <dbReference type="EMBL" id="KAI3743932.1"/>
    </source>
</evidence>
<comment type="caution">
    <text evidence="1">The sequence shown here is derived from an EMBL/GenBank/DDBJ whole genome shotgun (WGS) entry which is preliminary data.</text>
</comment>
<gene>
    <name evidence="1" type="ORF">L1987_57002</name>
</gene>
<reference evidence="2" key="1">
    <citation type="journal article" date="2022" name="Mol. Ecol. Resour.">
        <title>The genomes of chicory, endive, great burdock and yacon provide insights into Asteraceae palaeo-polyploidization history and plant inulin production.</title>
        <authorList>
            <person name="Fan W."/>
            <person name="Wang S."/>
            <person name="Wang H."/>
            <person name="Wang A."/>
            <person name="Jiang F."/>
            <person name="Liu H."/>
            <person name="Zhao H."/>
            <person name="Xu D."/>
            <person name="Zhang Y."/>
        </authorList>
    </citation>
    <scope>NUCLEOTIDE SEQUENCE [LARGE SCALE GENOMIC DNA]</scope>
    <source>
        <strain evidence="2">cv. Yunnan</strain>
    </source>
</reference>
<keyword evidence="2" id="KW-1185">Reference proteome</keyword>
<dbReference type="EMBL" id="CM042036">
    <property type="protein sequence ID" value="KAI3743932.1"/>
    <property type="molecule type" value="Genomic_DNA"/>
</dbReference>
<accession>A0ACB9DBG3</accession>
<protein>
    <submittedName>
        <fullName evidence="1">Uncharacterized protein</fullName>
    </submittedName>
</protein>
<evidence type="ECO:0000313" key="2">
    <source>
        <dbReference type="Proteomes" id="UP001056120"/>
    </source>
</evidence>
<proteinExistence type="predicted"/>
<organism evidence="1 2">
    <name type="scientific">Smallanthus sonchifolius</name>
    <dbReference type="NCBI Taxonomy" id="185202"/>
    <lineage>
        <taxon>Eukaryota</taxon>
        <taxon>Viridiplantae</taxon>
        <taxon>Streptophyta</taxon>
        <taxon>Embryophyta</taxon>
        <taxon>Tracheophyta</taxon>
        <taxon>Spermatophyta</taxon>
        <taxon>Magnoliopsida</taxon>
        <taxon>eudicotyledons</taxon>
        <taxon>Gunneridae</taxon>
        <taxon>Pentapetalae</taxon>
        <taxon>asterids</taxon>
        <taxon>campanulids</taxon>
        <taxon>Asterales</taxon>
        <taxon>Asteraceae</taxon>
        <taxon>Asteroideae</taxon>
        <taxon>Heliantheae alliance</taxon>
        <taxon>Millerieae</taxon>
        <taxon>Smallanthus</taxon>
    </lineage>
</organism>
<name>A0ACB9DBG3_9ASTR</name>
<sequence>MCIHDWYANGPDQDGLTPLHLAARNEHLEVVKALVQANSDAAKEISATGETVLHMCVSYNCMESLKVLMELWNEDELAKITDNGGNTLLFAAAINKQIEILNYLLKIPSIKANRNAVNRLGLTALDILDQCLRDLKSLETREILMKSAWARYVNDDHRWIEKQRGILIVAALVVAGLSFHSAINPPGRIISSTQNVLVLISGFPLRNKFWTWVLTIGTMFAMVFMVNNYLESLSTMGPDGYVDGTSVWICLIWMLGCRVIALIHTIFFVVWVVMKLSKCMMPAIDTKGNQDDDAGEV</sequence>
<reference evidence="1 2" key="2">
    <citation type="journal article" date="2022" name="Mol. Ecol. Resour.">
        <title>The genomes of chicory, endive, great burdock and yacon provide insights into Asteraceae paleo-polyploidization history and plant inulin production.</title>
        <authorList>
            <person name="Fan W."/>
            <person name="Wang S."/>
            <person name="Wang H."/>
            <person name="Wang A."/>
            <person name="Jiang F."/>
            <person name="Liu H."/>
            <person name="Zhao H."/>
            <person name="Xu D."/>
            <person name="Zhang Y."/>
        </authorList>
    </citation>
    <scope>NUCLEOTIDE SEQUENCE [LARGE SCALE GENOMIC DNA]</scope>
    <source>
        <strain evidence="2">cv. Yunnan</strain>
        <tissue evidence="1">Leaves</tissue>
    </source>
</reference>
<dbReference type="Proteomes" id="UP001056120">
    <property type="component" value="Linkage Group LG19"/>
</dbReference>